<proteinExistence type="predicted"/>
<keyword evidence="1" id="KW-0472">Membrane</keyword>
<dbReference type="RefSeq" id="XP_014468476.1">
    <property type="nucleotide sequence ID" value="XM_014612990.1"/>
</dbReference>
<evidence type="ECO:0000313" key="3">
    <source>
        <dbReference type="RefSeq" id="XP_014468476.1"/>
    </source>
</evidence>
<organism evidence="2 3">
    <name type="scientific">Dinoponera quadriceps</name>
    <name type="common">South American ant</name>
    <dbReference type="NCBI Taxonomy" id="609295"/>
    <lineage>
        <taxon>Eukaryota</taxon>
        <taxon>Metazoa</taxon>
        <taxon>Ecdysozoa</taxon>
        <taxon>Arthropoda</taxon>
        <taxon>Hexapoda</taxon>
        <taxon>Insecta</taxon>
        <taxon>Pterygota</taxon>
        <taxon>Neoptera</taxon>
        <taxon>Endopterygota</taxon>
        <taxon>Hymenoptera</taxon>
        <taxon>Apocrita</taxon>
        <taxon>Aculeata</taxon>
        <taxon>Formicoidea</taxon>
        <taxon>Formicidae</taxon>
        <taxon>Ponerinae</taxon>
        <taxon>Ponerini</taxon>
        <taxon>Dinoponera</taxon>
    </lineage>
</organism>
<reference evidence="3" key="1">
    <citation type="submission" date="2025-08" db="UniProtKB">
        <authorList>
            <consortium name="RefSeq"/>
        </authorList>
    </citation>
    <scope>IDENTIFICATION</scope>
</reference>
<sequence length="303" mass="33760">MPVQTVSLLTGKAGCTQLPAVFIVFVQFVHTREERNRTRSCSLLLAVDKTGAKTFQNLPNFCPRRSIELGGKTTRSSPHKNNFVNHYCACTCVRIRVSKSANHSTIASSDSGVGEGGALHYSKSPPTFPCPRDPISVANFPIALYTFVVKIFPVFFVFFLSLRPSIRDRALSRRRSASQRFKFIQEIGVTHQRHRAARRGSSVRPKIHIAIVAAAQTASYRVYSRRLVSRRGNFAMRVINGAVCYQDVPSAKPVRRSEILRLSSPAIVLSSCCRNETFILTHSLSCAERTTTARDNACRIRVT</sequence>
<accession>A0A6P3WR03</accession>
<gene>
    <name evidence="3" type="primary">LOC106741215</name>
</gene>
<keyword evidence="1" id="KW-1133">Transmembrane helix</keyword>
<evidence type="ECO:0000313" key="2">
    <source>
        <dbReference type="Proteomes" id="UP000515204"/>
    </source>
</evidence>
<dbReference type="GeneID" id="106741215"/>
<evidence type="ECO:0000256" key="1">
    <source>
        <dbReference type="SAM" id="Phobius"/>
    </source>
</evidence>
<dbReference type="Proteomes" id="UP000515204">
    <property type="component" value="Unplaced"/>
</dbReference>
<keyword evidence="2" id="KW-1185">Reference proteome</keyword>
<dbReference type="AlphaFoldDB" id="A0A6P3WR03"/>
<dbReference type="KEGG" id="dqu:106741215"/>
<name>A0A6P3WR03_DINQU</name>
<keyword evidence="1" id="KW-0812">Transmembrane</keyword>
<feature type="transmembrane region" description="Helical" evidence="1">
    <location>
        <begin position="142"/>
        <end position="162"/>
    </location>
</feature>
<protein>
    <submittedName>
        <fullName evidence="3">Uncharacterized protein LOC106741215</fullName>
    </submittedName>
</protein>